<evidence type="ECO:0000256" key="6">
    <source>
        <dbReference type="SAM" id="Phobius"/>
    </source>
</evidence>
<comment type="caution">
    <text evidence="8">The sequence shown here is derived from an EMBL/GenBank/DDBJ whole genome shotgun (WGS) entry which is preliminary data.</text>
</comment>
<feature type="transmembrane region" description="Helical" evidence="6">
    <location>
        <begin position="246"/>
        <end position="265"/>
    </location>
</feature>
<evidence type="ECO:0000256" key="1">
    <source>
        <dbReference type="ARBA" id="ARBA00004651"/>
    </source>
</evidence>
<keyword evidence="2 6" id="KW-0812">Transmembrane</keyword>
<dbReference type="PANTHER" id="PTHR43364">
    <property type="entry name" value="NADH-SPECIFIC METHYLGLYOXAL REDUCTASE-RELATED"/>
    <property type="match status" value="1"/>
</dbReference>
<dbReference type="PROSITE" id="PS50850">
    <property type="entry name" value="MFS"/>
    <property type="match status" value="1"/>
</dbReference>
<keyword evidence="3 6" id="KW-1133">Transmembrane helix</keyword>
<feature type="transmembrane region" description="Helical" evidence="6">
    <location>
        <begin position="169"/>
        <end position="189"/>
    </location>
</feature>
<evidence type="ECO:0000256" key="3">
    <source>
        <dbReference type="ARBA" id="ARBA00022989"/>
    </source>
</evidence>
<comment type="subcellular location">
    <subcellularLocation>
        <location evidence="1">Cell membrane</location>
        <topology evidence="1">Multi-pass membrane protein</topology>
    </subcellularLocation>
</comment>
<sequence>MSTTSPSRGRLPAPWLCALTLCAFALQTDDFVIAGVLPALARGLTVSEAAAGQLVTVFSVLCAVAAPVAAVGTARLPRRTLLTTALTLFCLANFAVLGVRSYAAMLVLRVLAALAAAVALPTTLAAAAGLAPPERQGRSLATVMAGLTGAVVIGVPAGTWAGAALGWRAPFVLGGALGLAALLYVRAAVPELPPAPAVPLTARLRPLGRPALLCALLAATVAVLGNLLLQTYLAPFLHDLSGVSPGTLGLLLAVTGVAGIAGARAGGTLVDRRGAGAAFLTAAVVFAAATAGLALCGAAARAAPPRRAAAGRLGGRGLGGAARRTGPGAGTGRSRARASGPRAHQQRGLRRRLAGRRTRRPAAQHARPRRPADGSGLLRTGRPAALHRRRTPDSRPRRRSPGTGHPPALPTAAGRTLTAERSLASSALQGVGWTTMKYTQLGRTGLKVSRLVLGTMNFGPQTDEADSHTIMDAAQQAGINFFDTANVYGWGANKGRTEEIVGSWFAKGGGRRDKTVLATKLYANMATDDGKVWPNHDKLSALNIRRSVDASLKRLGTDYIDLYQFHHVDRDTPWDEIWQAMDVLVQQGKILYVGSSNHAGWHIARANETAARRGSYGLVSEQCLYNLAERRAEMEVIPAAEGYGLGVIPWSPLHGGLLGGALRKEREGGAARSGAGRSADALANSTIRAQIQSYEDLLDKHGLEPGEVALAWLLTRPGVTGPIVGPRTADQLASALRAVELTLPDELLASLDEIFPGPGPTPEAFAW</sequence>
<dbReference type="Pfam" id="PF07690">
    <property type="entry name" value="MFS_1"/>
    <property type="match status" value="1"/>
</dbReference>
<dbReference type="EMBL" id="MIGA01000033">
    <property type="protein sequence ID" value="OSY43011.1"/>
    <property type="molecule type" value="Genomic_DNA"/>
</dbReference>
<dbReference type="InterPro" id="IPR036259">
    <property type="entry name" value="MFS_trans_sf"/>
</dbReference>
<dbReference type="InterPro" id="IPR050523">
    <property type="entry name" value="AKR_Detox_Biosynth"/>
</dbReference>
<feature type="transmembrane region" description="Helical" evidence="6">
    <location>
        <begin position="81"/>
        <end position="100"/>
    </location>
</feature>
<dbReference type="Pfam" id="PF00248">
    <property type="entry name" value="Aldo_ket_red"/>
    <property type="match status" value="1"/>
</dbReference>
<feature type="transmembrane region" description="Helical" evidence="6">
    <location>
        <begin position="50"/>
        <end position="74"/>
    </location>
</feature>
<evidence type="ECO:0000313" key="9">
    <source>
        <dbReference type="Proteomes" id="UP000194225"/>
    </source>
</evidence>
<dbReference type="Proteomes" id="UP000194225">
    <property type="component" value="Unassembled WGS sequence"/>
</dbReference>
<feature type="domain" description="Major facilitator superfamily (MFS) profile" evidence="7">
    <location>
        <begin position="15"/>
        <end position="767"/>
    </location>
</feature>
<dbReference type="SUPFAM" id="SSF51430">
    <property type="entry name" value="NAD(P)-linked oxidoreductase"/>
    <property type="match status" value="1"/>
</dbReference>
<keyword evidence="4 6" id="KW-0472">Membrane</keyword>
<feature type="transmembrane region" description="Helical" evidence="6">
    <location>
        <begin position="106"/>
        <end position="128"/>
    </location>
</feature>
<dbReference type="Gene3D" id="1.20.1250.20">
    <property type="entry name" value="MFS general substrate transporter like domains"/>
    <property type="match status" value="2"/>
</dbReference>
<feature type="transmembrane region" description="Helical" evidence="6">
    <location>
        <begin position="210"/>
        <end position="234"/>
    </location>
</feature>
<organism evidence="8 9">
    <name type="scientific">Streptomyces platensis</name>
    <dbReference type="NCBI Taxonomy" id="58346"/>
    <lineage>
        <taxon>Bacteria</taxon>
        <taxon>Bacillati</taxon>
        <taxon>Actinomycetota</taxon>
        <taxon>Actinomycetes</taxon>
        <taxon>Kitasatosporales</taxon>
        <taxon>Streptomycetaceae</taxon>
        <taxon>Streptomyces</taxon>
    </lineage>
</organism>
<dbReference type="InterPro" id="IPR036812">
    <property type="entry name" value="NAD(P)_OxRdtase_dom_sf"/>
</dbReference>
<dbReference type="InterPro" id="IPR023210">
    <property type="entry name" value="NADP_OxRdtase_dom"/>
</dbReference>
<accession>A0ABX3XU46</accession>
<dbReference type="InterPro" id="IPR011701">
    <property type="entry name" value="MFS"/>
</dbReference>
<dbReference type="Gene3D" id="3.20.20.100">
    <property type="entry name" value="NADP-dependent oxidoreductase domain"/>
    <property type="match status" value="1"/>
</dbReference>
<evidence type="ECO:0000256" key="2">
    <source>
        <dbReference type="ARBA" id="ARBA00022692"/>
    </source>
</evidence>
<feature type="transmembrane region" description="Helical" evidence="6">
    <location>
        <begin position="277"/>
        <end position="300"/>
    </location>
</feature>
<reference evidence="8 9" key="1">
    <citation type="submission" date="2016-09" db="EMBL/GenBank/DDBJ databases">
        <title>Streptomyces platensis DSM40041, a candidate organism with high potential of specific P450 cytochromes.</title>
        <authorList>
            <person name="Grumaz C."/>
            <person name="Vainshtein Y."/>
            <person name="Kirstahler P."/>
            <person name="Sohn K."/>
        </authorList>
    </citation>
    <scope>NUCLEOTIDE SEQUENCE [LARGE SCALE GENOMIC DNA]</scope>
    <source>
        <strain evidence="8 9">DSM 40041</strain>
    </source>
</reference>
<evidence type="ECO:0000313" key="8">
    <source>
        <dbReference type="EMBL" id="OSY43011.1"/>
    </source>
</evidence>
<feature type="transmembrane region" description="Helical" evidence="6">
    <location>
        <begin position="140"/>
        <end position="163"/>
    </location>
</feature>
<dbReference type="SUPFAM" id="SSF103473">
    <property type="entry name" value="MFS general substrate transporter"/>
    <property type="match status" value="1"/>
</dbReference>
<keyword evidence="9" id="KW-1185">Reference proteome</keyword>
<feature type="region of interest" description="Disordered" evidence="5">
    <location>
        <begin position="311"/>
        <end position="416"/>
    </location>
</feature>
<protein>
    <submittedName>
        <fullName evidence="8">Purine efflux pump PbuE</fullName>
    </submittedName>
</protein>
<feature type="compositionally biased region" description="Basic residues" evidence="5">
    <location>
        <begin position="385"/>
        <end position="400"/>
    </location>
</feature>
<evidence type="ECO:0000256" key="5">
    <source>
        <dbReference type="SAM" id="MobiDB-lite"/>
    </source>
</evidence>
<evidence type="ECO:0000256" key="4">
    <source>
        <dbReference type="ARBA" id="ARBA00023136"/>
    </source>
</evidence>
<dbReference type="PANTHER" id="PTHR43364:SF5">
    <property type="entry name" value="REDUCTASE"/>
    <property type="match status" value="1"/>
</dbReference>
<evidence type="ECO:0000259" key="7">
    <source>
        <dbReference type="PROSITE" id="PS50850"/>
    </source>
</evidence>
<name>A0ABX3XU46_STRPT</name>
<dbReference type="InterPro" id="IPR020846">
    <property type="entry name" value="MFS_dom"/>
</dbReference>
<feature type="compositionally biased region" description="Basic residues" evidence="5">
    <location>
        <begin position="344"/>
        <end position="369"/>
    </location>
</feature>
<proteinExistence type="predicted"/>
<gene>
    <name evidence="8" type="primary">pbuE</name>
    <name evidence="8" type="ORF">BG653_04608</name>
</gene>